<feature type="domain" description="EF-hand" evidence="2">
    <location>
        <begin position="103"/>
        <end position="129"/>
    </location>
</feature>
<dbReference type="OrthoDB" id="10288994at2759"/>
<evidence type="ECO:0000313" key="3">
    <source>
        <dbReference type="EMBL" id="CBY07442.1"/>
    </source>
</evidence>
<dbReference type="PROSITE" id="PS00018">
    <property type="entry name" value="EF_HAND_1"/>
    <property type="match status" value="1"/>
</dbReference>
<protein>
    <recommendedName>
        <fullName evidence="2">EF-hand domain-containing protein</fullName>
    </recommendedName>
</protein>
<dbReference type="GO" id="GO:0005509">
    <property type="term" value="F:calcium ion binding"/>
    <property type="evidence" value="ECO:0007669"/>
    <property type="project" value="InterPro"/>
</dbReference>
<keyword evidence="1" id="KW-0106">Calcium</keyword>
<keyword evidence="4" id="KW-1185">Reference proteome</keyword>
<dbReference type="InterPro" id="IPR018247">
    <property type="entry name" value="EF_Hand_1_Ca_BS"/>
</dbReference>
<evidence type="ECO:0000313" key="4">
    <source>
        <dbReference type="Proteomes" id="UP000001307"/>
    </source>
</evidence>
<evidence type="ECO:0000256" key="1">
    <source>
        <dbReference type="ARBA" id="ARBA00022837"/>
    </source>
</evidence>
<dbReference type="Gene3D" id="1.10.238.10">
    <property type="entry name" value="EF-hand"/>
    <property type="match status" value="1"/>
</dbReference>
<dbReference type="InterPro" id="IPR002048">
    <property type="entry name" value="EF_hand_dom"/>
</dbReference>
<organism evidence="3">
    <name type="scientific">Oikopleura dioica</name>
    <name type="common">Tunicate</name>
    <dbReference type="NCBI Taxonomy" id="34765"/>
    <lineage>
        <taxon>Eukaryota</taxon>
        <taxon>Metazoa</taxon>
        <taxon>Chordata</taxon>
        <taxon>Tunicata</taxon>
        <taxon>Appendicularia</taxon>
        <taxon>Copelata</taxon>
        <taxon>Oikopleuridae</taxon>
        <taxon>Oikopleura</taxon>
    </lineage>
</organism>
<dbReference type="Proteomes" id="UP000001307">
    <property type="component" value="Unassembled WGS sequence"/>
</dbReference>
<dbReference type="InParanoid" id="E4X2G0"/>
<proteinExistence type="predicted"/>
<evidence type="ECO:0000259" key="2">
    <source>
        <dbReference type="PROSITE" id="PS50222"/>
    </source>
</evidence>
<dbReference type="PROSITE" id="PS50222">
    <property type="entry name" value="EF_HAND_2"/>
    <property type="match status" value="1"/>
</dbReference>
<gene>
    <name evidence="3" type="ORF">GSOID_T00017123001</name>
</gene>
<sequence length="210" mass="23331">MKVTCFFLAASATAGNADIAAHLIVADSSFWTNAAKITRNADAILRAWNGKFDKAMDDAFHMCTSGSYVDQDIIWECGKKVTKMTFNKNPNFNLMGRYAASQFAQLDNNGDGKLNFEEFKRGFAGFFSTVGSTLVDIFDADGNGVLEGKENNEMHFGLNNIWDEFSSDKNRELINPILNTWIGSDLDKNVDTLSKAEMTEQAILQSVPYF</sequence>
<dbReference type="SUPFAM" id="SSF47473">
    <property type="entry name" value="EF-hand"/>
    <property type="match status" value="1"/>
</dbReference>
<reference evidence="3" key="1">
    <citation type="journal article" date="2010" name="Science">
        <title>Plasticity of animal genome architecture unmasked by rapid evolution of a pelagic tunicate.</title>
        <authorList>
            <person name="Denoeud F."/>
            <person name="Henriet S."/>
            <person name="Mungpakdee S."/>
            <person name="Aury J.M."/>
            <person name="Da Silva C."/>
            <person name="Brinkmann H."/>
            <person name="Mikhaleva J."/>
            <person name="Olsen L.C."/>
            <person name="Jubin C."/>
            <person name="Canestro C."/>
            <person name="Bouquet J.M."/>
            <person name="Danks G."/>
            <person name="Poulain J."/>
            <person name="Campsteijn C."/>
            <person name="Adamski M."/>
            <person name="Cross I."/>
            <person name="Yadetie F."/>
            <person name="Muffato M."/>
            <person name="Louis A."/>
            <person name="Butcher S."/>
            <person name="Tsagkogeorga G."/>
            <person name="Konrad A."/>
            <person name="Singh S."/>
            <person name="Jensen M.F."/>
            <person name="Cong E.H."/>
            <person name="Eikeseth-Otteraa H."/>
            <person name="Noel B."/>
            <person name="Anthouard V."/>
            <person name="Porcel B.M."/>
            <person name="Kachouri-Lafond R."/>
            <person name="Nishino A."/>
            <person name="Ugolini M."/>
            <person name="Chourrout P."/>
            <person name="Nishida H."/>
            <person name="Aasland R."/>
            <person name="Huzurbazar S."/>
            <person name="Westhof E."/>
            <person name="Delsuc F."/>
            <person name="Lehrach H."/>
            <person name="Reinhardt R."/>
            <person name="Weissenbach J."/>
            <person name="Roy S.W."/>
            <person name="Artiguenave F."/>
            <person name="Postlethwait J.H."/>
            <person name="Manak J.R."/>
            <person name="Thompson E.M."/>
            <person name="Jaillon O."/>
            <person name="Du Pasquier L."/>
            <person name="Boudinot P."/>
            <person name="Liberles D.A."/>
            <person name="Volff J.N."/>
            <person name="Philippe H."/>
            <person name="Lenhard B."/>
            <person name="Roest Crollius H."/>
            <person name="Wincker P."/>
            <person name="Chourrout D."/>
        </authorList>
    </citation>
    <scope>NUCLEOTIDE SEQUENCE [LARGE SCALE GENOMIC DNA]</scope>
</reference>
<dbReference type="InterPro" id="IPR011992">
    <property type="entry name" value="EF-hand-dom_pair"/>
</dbReference>
<name>E4X2G0_OIKDI</name>
<dbReference type="Pfam" id="PF13202">
    <property type="entry name" value="EF-hand_5"/>
    <property type="match status" value="1"/>
</dbReference>
<accession>E4X2G0</accession>
<dbReference type="AlphaFoldDB" id="E4X2G0"/>
<dbReference type="EMBL" id="FN653022">
    <property type="protein sequence ID" value="CBY07442.1"/>
    <property type="molecule type" value="Genomic_DNA"/>
</dbReference>